<sequence length="65" mass="7343">FRRPASQEDQSHNVPCVTRQSFTQATIKRMETKSIKCCSPGLRSSDPEANQVRKSQAQESMVFAQ</sequence>
<reference evidence="2 3" key="1">
    <citation type="journal article" date="2018" name="Front. Plant Sci.">
        <title>Red Clover (Trifolium pratense) and Zigzag Clover (T. medium) - A Picture of Genomic Similarities and Differences.</title>
        <authorList>
            <person name="Dluhosova J."/>
            <person name="Istvanek J."/>
            <person name="Nedelnik J."/>
            <person name="Repkova J."/>
        </authorList>
    </citation>
    <scope>NUCLEOTIDE SEQUENCE [LARGE SCALE GENOMIC DNA]</scope>
    <source>
        <strain evidence="3">cv. 10/8</strain>
        <tissue evidence="2">Leaf</tissue>
    </source>
</reference>
<keyword evidence="3" id="KW-1185">Reference proteome</keyword>
<accession>A0A392UU93</accession>
<evidence type="ECO:0000313" key="2">
    <source>
        <dbReference type="EMBL" id="MCI78783.1"/>
    </source>
</evidence>
<proteinExistence type="predicted"/>
<evidence type="ECO:0000256" key="1">
    <source>
        <dbReference type="SAM" id="MobiDB-lite"/>
    </source>
</evidence>
<gene>
    <name evidence="2" type="ORF">A2U01_0100054</name>
</gene>
<dbReference type="AlphaFoldDB" id="A0A392UU93"/>
<organism evidence="2 3">
    <name type="scientific">Trifolium medium</name>
    <dbReference type="NCBI Taxonomy" id="97028"/>
    <lineage>
        <taxon>Eukaryota</taxon>
        <taxon>Viridiplantae</taxon>
        <taxon>Streptophyta</taxon>
        <taxon>Embryophyta</taxon>
        <taxon>Tracheophyta</taxon>
        <taxon>Spermatophyta</taxon>
        <taxon>Magnoliopsida</taxon>
        <taxon>eudicotyledons</taxon>
        <taxon>Gunneridae</taxon>
        <taxon>Pentapetalae</taxon>
        <taxon>rosids</taxon>
        <taxon>fabids</taxon>
        <taxon>Fabales</taxon>
        <taxon>Fabaceae</taxon>
        <taxon>Papilionoideae</taxon>
        <taxon>50 kb inversion clade</taxon>
        <taxon>NPAAA clade</taxon>
        <taxon>Hologalegina</taxon>
        <taxon>IRL clade</taxon>
        <taxon>Trifolieae</taxon>
        <taxon>Trifolium</taxon>
    </lineage>
</organism>
<evidence type="ECO:0000313" key="3">
    <source>
        <dbReference type="Proteomes" id="UP000265520"/>
    </source>
</evidence>
<dbReference type="Proteomes" id="UP000265520">
    <property type="component" value="Unassembled WGS sequence"/>
</dbReference>
<dbReference type="EMBL" id="LXQA010958996">
    <property type="protein sequence ID" value="MCI78783.1"/>
    <property type="molecule type" value="Genomic_DNA"/>
</dbReference>
<name>A0A392UU93_9FABA</name>
<feature type="region of interest" description="Disordered" evidence="1">
    <location>
        <begin position="38"/>
        <end position="65"/>
    </location>
</feature>
<protein>
    <submittedName>
        <fullName evidence="2">Uncharacterized protein</fullName>
    </submittedName>
</protein>
<feature type="non-terminal residue" evidence="2">
    <location>
        <position position="1"/>
    </location>
</feature>
<comment type="caution">
    <text evidence="2">The sequence shown here is derived from an EMBL/GenBank/DDBJ whole genome shotgun (WGS) entry which is preliminary data.</text>
</comment>